<dbReference type="Proteomes" id="UP000293331">
    <property type="component" value="Unassembled WGS sequence"/>
</dbReference>
<evidence type="ECO:0000256" key="1">
    <source>
        <dbReference type="ARBA" id="ARBA00023015"/>
    </source>
</evidence>
<dbReference type="PANTHER" id="PTHR43280:SF32">
    <property type="entry name" value="TRANSCRIPTIONAL REGULATORY PROTEIN"/>
    <property type="match status" value="1"/>
</dbReference>
<evidence type="ECO:0000313" key="6">
    <source>
        <dbReference type="Proteomes" id="UP000293331"/>
    </source>
</evidence>
<reference evidence="5 6" key="1">
    <citation type="submission" date="2019-02" db="EMBL/GenBank/DDBJ databases">
        <title>Bacterial novel species Mucilaginibacter sp. 17JY9-4 isolated from soil.</title>
        <authorList>
            <person name="Jung H.-Y."/>
        </authorList>
    </citation>
    <scope>NUCLEOTIDE SEQUENCE [LARGE SCALE GENOMIC DNA]</scope>
    <source>
        <strain evidence="5 6">17JY9-4</strain>
    </source>
</reference>
<evidence type="ECO:0000313" key="5">
    <source>
        <dbReference type="EMBL" id="RYU91922.1"/>
    </source>
</evidence>
<keyword evidence="1" id="KW-0805">Transcription regulation</keyword>
<keyword evidence="3" id="KW-0804">Transcription</keyword>
<dbReference type="Gene3D" id="1.10.10.60">
    <property type="entry name" value="Homeodomain-like"/>
    <property type="match status" value="1"/>
</dbReference>
<organism evidence="5 6">
    <name type="scientific">Mucilaginibacter terrigena</name>
    <dbReference type="NCBI Taxonomy" id="2492395"/>
    <lineage>
        <taxon>Bacteria</taxon>
        <taxon>Pseudomonadati</taxon>
        <taxon>Bacteroidota</taxon>
        <taxon>Sphingobacteriia</taxon>
        <taxon>Sphingobacteriales</taxon>
        <taxon>Sphingobacteriaceae</taxon>
        <taxon>Mucilaginibacter</taxon>
    </lineage>
</organism>
<dbReference type="PANTHER" id="PTHR43280">
    <property type="entry name" value="ARAC-FAMILY TRANSCRIPTIONAL REGULATOR"/>
    <property type="match status" value="1"/>
</dbReference>
<evidence type="ECO:0000256" key="3">
    <source>
        <dbReference type="ARBA" id="ARBA00023163"/>
    </source>
</evidence>
<comment type="caution">
    <text evidence="5">The sequence shown here is derived from an EMBL/GenBank/DDBJ whole genome shotgun (WGS) entry which is preliminary data.</text>
</comment>
<evidence type="ECO:0000256" key="2">
    <source>
        <dbReference type="ARBA" id="ARBA00023125"/>
    </source>
</evidence>
<dbReference type="PROSITE" id="PS01124">
    <property type="entry name" value="HTH_ARAC_FAMILY_2"/>
    <property type="match status" value="1"/>
</dbReference>
<name>A0A4Q5LR25_9SPHI</name>
<keyword evidence="6" id="KW-1185">Reference proteome</keyword>
<dbReference type="GO" id="GO:0003700">
    <property type="term" value="F:DNA-binding transcription factor activity"/>
    <property type="evidence" value="ECO:0007669"/>
    <property type="project" value="InterPro"/>
</dbReference>
<sequence>MQKIPIRQLSQSQKVHPIAEQFKIRRIEDIIGEKDLVHNLHRHDFFFILSLKNGQGKHEVDFVSHTVLDHSIFFLRPGQVHQLLLKAGSTGYLLEFNHKFYNPRETTANQRLRKASNKNFCEFETGRFNKLQAALESMLQEYTAREEGYQDMIRSNLDIFCIEYSRQSPGPNSASSVASSYTQERLEKFLELLNKHMAKFKQVSDYVDLMNLSPYQLNEITKSSIGKTPSELINENIILEAKRYLLATPNQIKEIAESLGYEDVSYFIRFFKKHTGYSPDLFRHSFRP</sequence>
<dbReference type="InterPro" id="IPR020449">
    <property type="entry name" value="Tscrpt_reg_AraC-type_HTH"/>
</dbReference>
<dbReference type="RefSeq" id="WP_129874652.1">
    <property type="nucleotide sequence ID" value="NZ_SEWG01000001.1"/>
</dbReference>
<dbReference type="GO" id="GO:0043565">
    <property type="term" value="F:sequence-specific DNA binding"/>
    <property type="evidence" value="ECO:0007669"/>
    <property type="project" value="InterPro"/>
</dbReference>
<feature type="domain" description="HTH araC/xylS-type" evidence="4">
    <location>
        <begin position="187"/>
        <end position="285"/>
    </location>
</feature>
<gene>
    <name evidence="5" type="ORF">EWM62_00325</name>
</gene>
<dbReference type="SMART" id="SM00342">
    <property type="entry name" value="HTH_ARAC"/>
    <property type="match status" value="1"/>
</dbReference>
<keyword evidence="2" id="KW-0238">DNA-binding</keyword>
<dbReference type="AlphaFoldDB" id="A0A4Q5LR25"/>
<proteinExistence type="predicted"/>
<dbReference type="Pfam" id="PF02311">
    <property type="entry name" value="AraC_binding"/>
    <property type="match status" value="1"/>
</dbReference>
<dbReference type="Pfam" id="PF12833">
    <property type="entry name" value="HTH_18"/>
    <property type="match status" value="1"/>
</dbReference>
<dbReference type="InterPro" id="IPR037923">
    <property type="entry name" value="HTH-like"/>
</dbReference>
<dbReference type="EMBL" id="SEWG01000001">
    <property type="protein sequence ID" value="RYU91922.1"/>
    <property type="molecule type" value="Genomic_DNA"/>
</dbReference>
<dbReference type="InterPro" id="IPR009057">
    <property type="entry name" value="Homeodomain-like_sf"/>
</dbReference>
<dbReference type="OrthoDB" id="2585681at2"/>
<protein>
    <submittedName>
        <fullName evidence="5">Helix-turn-helix domain-containing protein</fullName>
    </submittedName>
</protein>
<dbReference type="InterPro" id="IPR018060">
    <property type="entry name" value="HTH_AraC"/>
</dbReference>
<accession>A0A4Q5LR25</accession>
<dbReference type="SUPFAM" id="SSF46689">
    <property type="entry name" value="Homeodomain-like"/>
    <property type="match status" value="1"/>
</dbReference>
<dbReference type="SUPFAM" id="SSF51215">
    <property type="entry name" value="Regulatory protein AraC"/>
    <property type="match status" value="1"/>
</dbReference>
<evidence type="ECO:0000259" key="4">
    <source>
        <dbReference type="PROSITE" id="PS01124"/>
    </source>
</evidence>
<dbReference type="PRINTS" id="PR00032">
    <property type="entry name" value="HTHARAC"/>
</dbReference>
<dbReference type="InterPro" id="IPR003313">
    <property type="entry name" value="AraC-bd"/>
</dbReference>